<comment type="pathway">
    <text evidence="10">Cofactor biosynthesis; thiamine diphosphate biosynthesis.</text>
</comment>
<feature type="binding site" evidence="10">
    <location>
        <position position="333"/>
    </location>
    <ligand>
        <name>Zn(2+)</name>
        <dbReference type="ChEBI" id="CHEBI:29105"/>
    </ligand>
</feature>
<feature type="binding site" evidence="10">
    <location>
        <position position="292"/>
    </location>
    <ligand>
        <name>substrate</name>
    </ligand>
</feature>
<evidence type="ECO:0000256" key="6">
    <source>
        <dbReference type="ARBA" id="ARBA00022977"/>
    </source>
</evidence>
<dbReference type="Gene3D" id="6.10.250.620">
    <property type="match status" value="1"/>
</dbReference>
<dbReference type="GO" id="GO:0070284">
    <property type="term" value="F:phosphomethylpyrimidine synthase activity"/>
    <property type="evidence" value="ECO:0007669"/>
    <property type="project" value="UniProtKB-EC"/>
</dbReference>
<keyword evidence="12" id="KW-1185">Reference proteome</keyword>
<dbReference type="Gene3D" id="3.20.20.540">
    <property type="entry name" value="Radical SAM ThiC family, central domain"/>
    <property type="match status" value="1"/>
</dbReference>
<dbReference type="Pfam" id="PF01964">
    <property type="entry name" value="ThiC_Rad_SAM"/>
    <property type="match status" value="1"/>
</dbReference>
<dbReference type="AlphaFoldDB" id="A0A1E5G0E8"/>
<dbReference type="GO" id="GO:0009228">
    <property type="term" value="P:thiamine biosynthetic process"/>
    <property type="evidence" value="ECO:0007669"/>
    <property type="project" value="UniProtKB-UniRule"/>
</dbReference>
<dbReference type="GO" id="GO:0009229">
    <property type="term" value="P:thiamine diphosphate biosynthetic process"/>
    <property type="evidence" value="ECO:0007669"/>
    <property type="project" value="UniProtKB-UniRule"/>
</dbReference>
<dbReference type="InterPro" id="IPR002817">
    <property type="entry name" value="ThiC/BzaA/B"/>
</dbReference>
<evidence type="ECO:0000256" key="9">
    <source>
        <dbReference type="ARBA" id="ARBA00023239"/>
    </source>
</evidence>
<feature type="binding site" evidence="10">
    <location>
        <begin position="226"/>
        <end position="229"/>
    </location>
    <ligand>
        <name>substrate</name>
    </ligand>
</feature>
<dbReference type="STRING" id="766136.BHF68_08400"/>
<organism evidence="11 12">
    <name type="scientific">Desulfuribacillus alkaliarsenatis</name>
    <dbReference type="NCBI Taxonomy" id="766136"/>
    <lineage>
        <taxon>Bacteria</taxon>
        <taxon>Bacillati</taxon>
        <taxon>Bacillota</taxon>
        <taxon>Desulfuribacillia</taxon>
        <taxon>Desulfuribacillales</taxon>
        <taxon>Desulfuribacillaceae</taxon>
        <taxon>Desulfuribacillus</taxon>
    </lineage>
</organism>
<feature type="binding site" evidence="10">
    <location>
        <position position="265"/>
    </location>
    <ligand>
        <name>substrate</name>
    </ligand>
</feature>
<evidence type="ECO:0000256" key="5">
    <source>
        <dbReference type="ARBA" id="ARBA00022833"/>
    </source>
</evidence>
<feature type="binding site" evidence="10">
    <location>
        <position position="269"/>
    </location>
    <ligand>
        <name>Zn(2+)</name>
        <dbReference type="ChEBI" id="CHEBI:29105"/>
    </ligand>
</feature>
<proteinExistence type="inferred from homology"/>
<feature type="binding site" evidence="10">
    <location>
        <position position="124"/>
    </location>
    <ligand>
        <name>substrate</name>
    </ligand>
</feature>
<dbReference type="OrthoDB" id="9805897at2"/>
<keyword evidence="9 10" id="KW-0456">Lyase</keyword>
<gene>
    <name evidence="10" type="primary">thiC</name>
    <name evidence="11" type="ORF">BHF68_08400</name>
</gene>
<dbReference type="NCBIfam" id="NF009895">
    <property type="entry name" value="PRK13352.1"/>
    <property type="match status" value="1"/>
</dbReference>
<dbReference type="SFLD" id="SFLDG01114">
    <property type="entry name" value="phosphomethylpyrimidine_syntha"/>
    <property type="match status" value="1"/>
</dbReference>
<dbReference type="EMBL" id="MIJE01000032">
    <property type="protein sequence ID" value="OEF96179.1"/>
    <property type="molecule type" value="Genomic_DNA"/>
</dbReference>
<evidence type="ECO:0000256" key="3">
    <source>
        <dbReference type="ARBA" id="ARBA00022691"/>
    </source>
</evidence>
<feature type="binding site" evidence="10">
    <location>
        <position position="416"/>
    </location>
    <ligand>
        <name>[4Fe-4S] cluster</name>
        <dbReference type="ChEBI" id="CHEBI:49883"/>
        <note>4Fe-4S-S-AdoMet</note>
    </ligand>
</feature>
<dbReference type="PANTHER" id="PTHR30557:SF1">
    <property type="entry name" value="PHOSPHOMETHYLPYRIMIDINE SYNTHASE, CHLOROPLASTIC"/>
    <property type="match status" value="1"/>
</dbReference>
<sequence>MTQLLKAKQGIITDEMRAAAEREGISAEQLCEAIKLGEVVLPCNINHKGIQPIAVGKGLSTKVNANIGTSESYPELDGELKKLRVALDAGAHSVMDLSTGGNIDEVRRTIIKECPVMVGTVPIYQALVEVAKQGKSLVELSADDMFASVEKHCKDGADFITVHCGITLQVIEELKNTGRVMDIVSRGGSFLTAWMLHNGKENPLYEQYDRLLEICKKYDVTISLGDGLRPGCLADATDSPQIQEMITLGGLVKRSRDYGVQVMVEGPGHVPLDQIKANMTIEKTLCHNAPFYVLGPIVTDVAPGYDHITSAIGGAIAASSGADFLCYVTPAEHLGLPTLEDVKEGVIASRIAAHAADIVKGVKGAKEWDLEMAKARKALDWEKQIELAIDPEKASRIRKEKNTDEEECCSMCGQFCAYKLLSEHLGSTYKGSC</sequence>
<keyword evidence="3 10" id="KW-0949">S-adenosyl-L-methionine</keyword>
<evidence type="ECO:0000256" key="8">
    <source>
        <dbReference type="ARBA" id="ARBA00023014"/>
    </source>
</evidence>
<feature type="binding site" evidence="10">
    <location>
        <position position="409"/>
    </location>
    <ligand>
        <name>[4Fe-4S] cluster</name>
        <dbReference type="ChEBI" id="CHEBI:49883"/>
        <note>4Fe-4S-S-AdoMet</note>
    </ligand>
</feature>
<evidence type="ECO:0000256" key="10">
    <source>
        <dbReference type="HAMAP-Rule" id="MF_00089"/>
    </source>
</evidence>
<dbReference type="GO" id="GO:0008270">
    <property type="term" value="F:zinc ion binding"/>
    <property type="evidence" value="ECO:0007669"/>
    <property type="project" value="UniProtKB-UniRule"/>
</dbReference>
<comment type="catalytic activity">
    <reaction evidence="10">
        <text>5-amino-1-(5-phospho-beta-D-ribosyl)imidazole + S-adenosyl-L-methionine = 4-amino-2-methyl-5-(phosphooxymethyl)pyrimidine + CO + 5'-deoxyadenosine + formate + L-methionine + 3 H(+)</text>
        <dbReference type="Rhea" id="RHEA:24840"/>
        <dbReference type="ChEBI" id="CHEBI:15378"/>
        <dbReference type="ChEBI" id="CHEBI:15740"/>
        <dbReference type="ChEBI" id="CHEBI:17245"/>
        <dbReference type="ChEBI" id="CHEBI:17319"/>
        <dbReference type="ChEBI" id="CHEBI:57844"/>
        <dbReference type="ChEBI" id="CHEBI:58354"/>
        <dbReference type="ChEBI" id="CHEBI:59789"/>
        <dbReference type="ChEBI" id="CHEBI:137981"/>
        <dbReference type="EC" id="4.1.99.17"/>
    </reaction>
</comment>
<dbReference type="HAMAP" id="MF_00089">
    <property type="entry name" value="ThiC"/>
    <property type="match status" value="1"/>
</dbReference>
<dbReference type="GO" id="GO:0051539">
    <property type="term" value="F:4 iron, 4 sulfur cluster binding"/>
    <property type="evidence" value="ECO:0007669"/>
    <property type="project" value="UniProtKB-KW"/>
</dbReference>
<keyword evidence="4 10" id="KW-0479">Metal-binding</keyword>
<evidence type="ECO:0000256" key="4">
    <source>
        <dbReference type="ARBA" id="ARBA00022723"/>
    </source>
</evidence>
<keyword evidence="2 10" id="KW-0004">4Fe-4S</keyword>
<dbReference type="Proteomes" id="UP000094296">
    <property type="component" value="Unassembled WGS sequence"/>
</dbReference>
<comment type="cofactor">
    <cofactor evidence="10">
        <name>[4Fe-4S] cluster</name>
        <dbReference type="ChEBI" id="CHEBI:49883"/>
    </cofactor>
    <text evidence="10">Binds 1 [4Fe-4S] cluster per subunit. The cluster is coordinated with 3 cysteines and an exchangeable S-adenosyl-L-methionine.</text>
</comment>
<name>A0A1E5G0E8_9FIRM</name>
<keyword evidence="8 10" id="KW-0411">Iron-sulfur</keyword>
<dbReference type="SFLD" id="SFLDS00113">
    <property type="entry name" value="Radical_SAM_Phosphomethylpyrim"/>
    <property type="match status" value="1"/>
</dbReference>
<reference evidence="11 12" key="1">
    <citation type="submission" date="2016-09" db="EMBL/GenBank/DDBJ databases">
        <title>Draft genome sequence for the type strain of Desulfuribacillus alkaliarsenatis AHT28, an obligately anaerobic, sulfidogenic bacterium isolated from Russian soda lake sediments.</title>
        <authorList>
            <person name="Abin C.A."/>
            <person name="Hollibaugh J.T."/>
        </authorList>
    </citation>
    <scope>NUCLEOTIDE SEQUENCE [LARGE SCALE GENOMIC DNA]</scope>
    <source>
        <strain evidence="11 12">AHT28</strain>
    </source>
</reference>
<comment type="function">
    <text evidence="1 10">Catalyzes the synthesis of the hydroxymethylpyrimidine phosphate (HMP-P) moiety of thiamine from aminoimidazole ribotide (AIR) in a radical S-adenosyl-L-methionine (SAM)-dependent reaction.</text>
</comment>
<comment type="similarity">
    <text evidence="10">Belongs to the ThiC family.</text>
</comment>
<dbReference type="RefSeq" id="WP_069643684.1">
    <property type="nucleotide sequence ID" value="NZ_MIJE01000032.1"/>
</dbReference>
<feature type="binding site" evidence="10">
    <location>
        <position position="412"/>
    </location>
    <ligand>
        <name>[4Fe-4S] cluster</name>
        <dbReference type="ChEBI" id="CHEBI:49883"/>
        <note>4Fe-4S-S-AdoMet</note>
    </ligand>
</feature>
<feature type="binding site" evidence="10">
    <location>
        <position position="95"/>
    </location>
    <ligand>
        <name>substrate</name>
    </ligand>
</feature>
<dbReference type="NCBIfam" id="TIGR00190">
    <property type="entry name" value="thiC"/>
    <property type="match status" value="1"/>
</dbReference>
<protein>
    <recommendedName>
        <fullName evidence="10">Phosphomethylpyrimidine synthase</fullName>
        <ecNumber evidence="10">4.1.99.17</ecNumber>
    </recommendedName>
    <alternativeName>
        <fullName evidence="10">Hydroxymethylpyrimidine phosphate synthase</fullName>
        <shortName evidence="10">HMP-P synthase</shortName>
        <shortName evidence="10">HMP-phosphate synthase</shortName>
        <shortName evidence="10">HMPP synthase</shortName>
    </alternativeName>
    <alternativeName>
        <fullName evidence="10">Thiamine biosynthesis protein ThiC</fullName>
    </alternativeName>
</protein>
<evidence type="ECO:0000256" key="1">
    <source>
        <dbReference type="ARBA" id="ARBA00003175"/>
    </source>
</evidence>
<keyword evidence="6 10" id="KW-0784">Thiamine biosynthesis</keyword>
<comment type="caution">
    <text evidence="11">The sequence shown here is derived from an EMBL/GenBank/DDBJ whole genome shotgun (WGS) entry which is preliminary data.</text>
</comment>
<evidence type="ECO:0000313" key="11">
    <source>
        <dbReference type="EMBL" id="OEF96179.1"/>
    </source>
</evidence>
<dbReference type="FunFam" id="3.20.20.540:FF:000001">
    <property type="entry name" value="Phosphomethylpyrimidine synthase"/>
    <property type="match status" value="1"/>
</dbReference>
<dbReference type="UniPathway" id="UPA00060"/>
<dbReference type="InterPro" id="IPR037509">
    <property type="entry name" value="ThiC"/>
</dbReference>
<dbReference type="PANTHER" id="PTHR30557">
    <property type="entry name" value="THIAMINE BIOSYNTHESIS PROTEIN THIC"/>
    <property type="match status" value="1"/>
</dbReference>
<keyword evidence="5 10" id="KW-0862">Zinc</keyword>
<evidence type="ECO:0000256" key="2">
    <source>
        <dbReference type="ARBA" id="ARBA00022485"/>
    </source>
</evidence>
<dbReference type="InterPro" id="IPR038521">
    <property type="entry name" value="ThiC/Bza_core_dom"/>
</dbReference>
<dbReference type="SFLD" id="SFLDF00407">
    <property type="entry name" value="phosphomethylpyrimidine_syntha"/>
    <property type="match status" value="1"/>
</dbReference>
<feature type="binding site" evidence="10">
    <location>
        <position position="163"/>
    </location>
    <ligand>
        <name>substrate</name>
    </ligand>
</feature>
<feature type="binding site" evidence="10">
    <location>
        <begin position="185"/>
        <end position="187"/>
    </location>
    <ligand>
        <name>substrate</name>
    </ligand>
</feature>
<evidence type="ECO:0000313" key="12">
    <source>
        <dbReference type="Proteomes" id="UP000094296"/>
    </source>
</evidence>
<keyword evidence="7 10" id="KW-0408">Iron</keyword>
<evidence type="ECO:0000256" key="7">
    <source>
        <dbReference type="ARBA" id="ARBA00023004"/>
    </source>
</evidence>
<feature type="binding site" evidence="10">
    <location>
        <position position="66"/>
    </location>
    <ligand>
        <name>substrate</name>
    </ligand>
</feature>
<dbReference type="EC" id="4.1.99.17" evidence="10"/>
<accession>A0A1E5G0E8</accession>